<evidence type="ECO:0000313" key="2">
    <source>
        <dbReference type="EMBL" id="KAJ7311717.1"/>
    </source>
</evidence>
<gene>
    <name evidence="2" type="ORF">DFH08DRAFT_822482</name>
</gene>
<reference evidence="2" key="1">
    <citation type="submission" date="2023-03" db="EMBL/GenBank/DDBJ databases">
        <title>Massive genome expansion in bonnet fungi (Mycena s.s.) driven by repeated elements and novel gene families across ecological guilds.</title>
        <authorList>
            <consortium name="Lawrence Berkeley National Laboratory"/>
            <person name="Harder C.B."/>
            <person name="Miyauchi S."/>
            <person name="Viragh M."/>
            <person name="Kuo A."/>
            <person name="Thoen E."/>
            <person name="Andreopoulos B."/>
            <person name="Lu D."/>
            <person name="Skrede I."/>
            <person name="Drula E."/>
            <person name="Henrissat B."/>
            <person name="Morin E."/>
            <person name="Kohler A."/>
            <person name="Barry K."/>
            <person name="LaButti K."/>
            <person name="Morin E."/>
            <person name="Salamov A."/>
            <person name="Lipzen A."/>
            <person name="Mereny Z."/>
            <person name="Hegedus B."/>
            <person name="Baldrian P."/>
            <person name="Stursova M."/>
            <person name="Weitz H."/>
            <person name="Taylor A."/>
            <person name="Grigoriev I.V."/>
            <person name="Nagy L.G."/>
            <person name="Martin F."/>
            <person name="Kauserud H."/>
        </authorList>
    </citation>
    <scope>NUCLEOTIDE SEQUENCE</scope>
    <source>
        <strain evidence="2">CBHHK002</strain>
    </source>
</reference>
<feature type="compositionally biased region" description="Low complexity" evidence="1">
    <location>
        <begin position="102"/>
        <end position="112"/>
    </location>
</feature>
<sequence length="140" mass="14458">MSCAQLAAHPRDERDTAGVCCGNRRRRRGPKGEGDGAPSRSLSQGRGTGKVTLSRQRRGAASSRPVAGSWRDGRAWALVDAANSGLGTCLACASARLQVWSSAGKPSAGSGALPKKGQGRRRFVSSALGLKSPKSELGIT</sequence>
<name>A0AAD7EC62_9AGAR</name>
<evidence type="ECO:0000313" key="3">
    <source>
        <dbReference type="Proteomes" id="UP001218218"/>
    </source>
</evidence>
<dbReference type="AlphaFoldDB" id="A0AAD7EC62"/>
<protein>
    <submittedName>
        <fullName evidence="2">Uncharacterized protein</fullName>
    </submittedName>
</protein>
<keyword evidence="3" id="KW-1185">Reference proteome</keyword>
<dbReference type="EMBL" id="JARIHO010000074">
    <property type="protein sequence ID" value="KAJ7311717.1"/>
    <property type="molecule type" value="Genomic_DNA"/>
</dbReference>
<feature type="region of interest" description="Disordered" evidence="1">
    <location>
        <begin position="102"/>
        <end position="140"/>
    </location>
</feature>
<evidence type="ECO:0000256" key="1">
    <source>
        <dbReference type="SAM" id="MobiDB-lite"/>
    </source>
</evidence>
<proteinExistence type="predicted"/>
<comment type="caution">
    <text evidence="2">The sequence shown here is derived from an EMBL/GenBank/DDBJ whole genome shotgun (WGS) entry which is preliminary data.</text>
</comment>
<dbReference type="Proteomes" id="UP001218218">
    <property type="component" value="Unassembled WGS sequence"/>
</dbReference>
<feature type="region of interest" description="Disordered" evidence="1">
    <location>
        <begin position="1"/>
        <end position="68"/>
    </location>
</feature>
<accession>A0AAD7EC62</accession>
<organism evidence="2 3">
    <name type="scientific">Mycena albidolilacea</name>
    <dbReference type="NCBI Taxonomy" id="1033008"/>
    <lineage>
        <taxon>Eukaryota</taxon>
        <taxon>Fungi</taxon>
        <taxon>Dikarya</taxon>
        <taxon>Basidiomycota</taxon>
        <taxon>Agaricomycotina</taxon>
        <taxon>Agaricomycetes</taxon>
        <taxon>Agaricomycetidae</taxon>
        <taxon>Agaricales</taxon>
        <taxon>Marasmiineae</taxon>
        <taxon>Mycenaceae</taxon>
        <taxon>Mycena</taxon>
    </lineage>
</organism>